<dbReference type="EMBL" id="MKKU01000307">
    <property type="protein sequence ID" value="RNF15995.1"/>
    <property type="molecule type" value="Genomic_DNA"/>
</dbReference>
<gene>
    <name evidence="2" type="ORF">Tco025E_05302</name>
</gene>
<reference evidence="2 3" key="1">
    <citation type="journal article" date="2018" name="BMC Genomics">
        <title>Genomic comparison of Trypanosoma conorhini and Trypanosoma rangeli to Trypanosoma cruzi strains of high and low virulence.</title>
        <authorList>
            <person name="Bradwell K.R."/>
            <person name="Koparde V.N."/>
            <person name="Matveyev A.V."/>
            <person name="Serrano M.G."/>
            <person name="Alves J.M."/>
            <person name="Parikh H."/>
            <person name="Huang B."/>
            <person name="Lee V."/>
            <person name="Espinosa-Alvarez O."/>
            <person name="Ortiz P.A."/>
            <person name="Costa-Martins A.G."/>
            <person name="Teixeira M.M."/>
            <person name="Buck G.A."/>
        </authorList>
    </citation>
    <scope>NUCLEOTIDE SEQUENCE [LARGE SCALE GENOMIC DNA]</scope>
    <source>
        <strain evidence="2 3">025E</strain>
    </source>
</reference>
<proteinExistence type="predicted"/>
<keyword evidence="3" id="KW-1185">Reference proteome</keyword>
<dbReference type="GeneID" id="40318913"/>
<dbReference type="Proteomes" id="UP000284403">
    <property type="component" value="Unassembled WGS sequence"/>
</dbReference>
<dbReference type="RefSeq" id="XP_029227660.1">
    <property type="nucleotide sequence ID" value="XM_029372203.1"/>
</dbReference>
<protein>
    <submittedName>
        <fullName evidence="2">Uncharacterized protein</fullName>
    </submittedName>
</protein>
<evidence type="ECO:0000313" key="2">
    <source>
        <dbReference type="EMBL" id="RNF15995.1"/>
    </source>
</evidence>
<feature type="region of interest" description="Disordered" evidence="1">
    <location>
        <begin position="118"/>
        <end position="182"/>
    </location>
</feature>
<comment type="caution">
    <text evidence="2">The sequence shown here is derived from an EMBL/GenBank/DDBJ whole genome shotgun (WGS) entry which is preliminary data.</text>
</comment>
<dbReference type="AlphaFoldDB" id="A0A422PE41"/>
<organism evidence="2 3">
    <name type="scientific">Trypanosoma conorhini</name>
    <dbReference type="NCBI Taxonomy" id="83891"/>
    <lineage>
        <taxon>Eukaryota</taxon>
        <taxon>Discoba</taxon>
        <taxon>Euglenozoa</taxon>
        <taxon>Kinetoplastea</taxon>
        <taxon>Metakinetoplastina</taxon>
        <taxon>Trypanosomatida</taxon>
        <taxon>Trypanosomatidae</taxon>
        <taxon>Trypanosoma</taxon>
    </lineage>
</organism>
<name>A0A422PE41_9TRYP</name>
<evidence type="ECO:0000313" key="3">
    <source>
        <dbReference type="Proteomes" id="UP000284403"/>
    </source>
</evidence>
<accession>A0A422PE41</accession>
<feature type="compositionally biased region" description="Basic and acidic residues" evidence="1">
    <location>
        <begin position="86"/>
        <end position="95"/>
    </location>
</feature>
<sequence length="214" mass="22617">MSAASCATKRDVLNRVKEVLETHVKSGVIDREDFKQLAKKSAEAVFPPVVVGEVDRVALRQLLAFLAESGAGEAVLAPIRAASETAEVKESEKGATPDPSAVSTVGTGLSLAALRARMTRKKEELRRQREGAPVTAEQTPRGDAPTGTASGAPSASHGETLRSSAVAEEEPPTRRFKAEAQAPLPLPSLQEVDLYADLGAAPSGWHTQLRPMSM</sequence>
<evidence type="ECO:0000256" key="1">
    <source>
        <dbReference type="SAM" id="MobiDB-lite"/>
    </source>
</evidence>
<feature type="region of interest" description="Disordered" evidence="1">
    <location>
        <begin position="86"/>
        <end position="106"/>
    </location>
</feature>
<feature type="compositionally biased region" description="Basic and acidic residues" evidence="1">
    <location>
        <begin position="121"/>
        <end position="130"/>
    </location>
</feature>
<dbReference type="OrthoDB" id="250857at2759"/>